<feature type="compositionally biased region" description="Basic and acidic residues" evidence="1">
    <location>
        <begin position="216"/>
        <end position="251"/>
    </location>
</feature>
<reference evidence="2" key="1">
    <citation type="submission" date="2013-08" db="EMBL/GenBank/DDBJ databases">
        <title>Gene expansion shapes genome architecture in the human pathogen Lichtheimia corymbifera: an evolutionary genomics analysis in the ancient terrestrial Mucorales (Mucoromycotina).</title>
        <authorList>
            <person name="Schwartze V.U."/>
            <person name="Winter S."/>
            <person name="Shelest E."/>
            <person name="Marcet-Houben M."/>
            <person name="Horn F."/>
            <person name="Wehner S."/>
            <person name="Hoffmann K."/>
            <person name="Riege K."/>
            <person name="Sammeth M."/>
            <person name="Nowrousian M."/>
            <person name="Valiante V."/>
            <person name="Linde J."/>
            <person name="Jacobsen I.D."/>
            <person name="Marz M."/>
            <person name="Brakhage A.A."/>
            <person name="Gabaldon T."/>
            <person name="Bocker S."/>
            <person name="Voigt K."/>
        </authorList>
    </citation>
    <scope>NUCLEOTIDE SEQUENCE [LARGE SCALE GENOMIC DNA]</scope>
    <source>
        <strain evidence="2">FSU 9682</strain>
    </source>
</reference>
<keyword evidence="3" id="KW-1185">Reference proteome</keyword>
<dbReference type="VEuPathDB" id="FungiDB:LCOR_06719.1"/>
<dbReference type="OrthoDB" id="2139939at2759"/>
<feature type="compositionally biased region" description="Basic and acidic residues" evidence="1">
    <location>
        <begin position="147"/>
        <end position="159"/>
    </location>
</feature>
<dbReference type="EMBL" id="CBTN010000030">
    <property type="protein sequence ID" value="CDH55591.1"/>
    <property type="molecule type" value="Genomic_DNA"/>
</dbReference>
<protein>
    <recommendedName>
        <fullName evidence="4">Splicing arginine serine-rich 12</fullName>
    </recommendedName>
</protein>
<dbReference type="AlphaFoldDB" id="A0A068S302"/>
<evidence type="ECO:0000313" key="3">
    <source>
        <dbReference type="Proteomes" id="UP000027586"/>
    </source>
</evidence>
<feature type="compositionally biased region" description="Basic residues" evidence="1">
    <location>
        <begin position="187"/>
        <end position="199"/>
    </location>
</feature>
<evidence type="ECO:0000313" key="2">
    <source>
        <dbReference type="EMBL" id="CDH55591.1"/>
    </source>
</evidence>
<feature type="compositionally biased region" description="Low complexity" evidence="1">
    <location>
        <begin position="116"/>
        <end position="126"/>
    </location>
</feature>
<sequence length="278" mass="33130">MSSHKQERKHKRSKHEPISNDDYFVKSAEFRMWLKEEKDRYFNDLDAEKARHYFKKFVKAWNRDELEEKYYKGINSAQLSSSDNTGYKWSFAKKLDQHELDSVRDSVDTMTGGGRQQQRGGRRAQAVGPSRPPTTGYDQVEEEEREERERAERRAQRKAESKRKRDRREEYLDEVAPKETGREAQMAKKRALNAYHKRERSPDVELDESDLYGGGDDFKAALAAEKRREERRKQRYEEKREQRLGPVRDKMAEYKAKESATIEMFKQMAEEQRRRGAF</sequence>
<dbReference type="STRING" id="1263082.A0A068S302"/>
<dbReference type="InterPro" id="IPR044688">
    <property type="entry name" value="SCI-1-like"/>
</dbReference>
<feature type="region of interest" description="Disordered" evidence="1">
    <location>
        <begin position="100"/>
        <end position="251"/>
    </location>
</feature>
<evidence type="ECO:0008006" key="4">
    <source>
        <dbReference type="Google" id="ProtNLM"/>
    </source>
</evidence>
<accession>A0A068S302</accession>
<dbReference type="PANTHER" id="PTHR34117:SF1">
    <property type="entry name" value="STYLE CELL-CYCLE INHIBITOR 1"/>
    <property type="match status" value="1"/>
</dbReference>
<proteinExistence type="predicted"/>
<feature type="compositionally biased region" description="Basic and acidic residues" evidence="1">
    <location>
        <begin position="167"/>
        <end position="186"/>
    </location>
</feature>
<dbReference type="PANTHER" id="PTHR34117">
    <property type="entry name" value="STYLE CELL-CYCLE INHIBITOR 1"/>
    <property type="match status" value="1"/>
</dbReference>
<name>A0A068S302_9FUNG</name>
<evidence type="ECO:0000256" key="1">
    <source>
        <dbReference type="SAM" id="MobiDB-lite"/>
    </source>
</evidence>
<gene>
    <name evidence="2" type="ORF">LCOR_06719.1</name>
</gene>
<dbReference type="Proteomes" id="UP000027586">
    <property type="component" value="Unassembled WGS sequence"/>
</dbReference>
<organism evidence="2 3">
    <name type="scientific">Lichtheimia corymbifera JMRC:FSU:9682</name>
    <dbReference type="NCBI Taxonomy" id="1263082"/>
    <lineage>
        <taxon>Eukaryota</taxon>
        <taxon>Fungi</taxon>
        <taxon>Fungi incertae sedis</taxon>
        <taxon>Mucoromycota</taxon>
        <taxon>Mucoromycotina</taxon>
        <taxon>Mucoromycetes</taxon>
        <taxon>Mucorales</taxon>
        <taxon>Lichtheimiaceae</taxon>
        <taxon>Lichtheimia</taxon>
    </lineage>
</organism>
<comment type="caution">
    <text evidence="2">The sequence shown here is derived from an EMBL/GenBank/DDBJ whole genome shotgun (WGS) entry which is preliminary data.</text>
</comment>